<evidence type="ECO:0008006" key="3">
    <source>
        <dbReference type="Google" id="ProtNLM"/>
    </source>
</evidence>
<proteinExistence type="predicted"/>
<dbReference type="EMBL" id="FOYD01000003">
    <property type="protein sequence ID" value="SFQ76253.1"/>
    <property type="molecule type" value="Genomic_DNA"/>
</dbReference>
<protein>
    <recommendedName>
        <fullName evidence="3">DUF3182 domain-containing protein</fullName>
    </recommendedName>
</protein>
<gene>
    <name evidence="1" type="ORF">SAMN05216578_103162</name>
</gene>
<dbReference type="AlphaFoldDB" id="A0A1I6B5Q4"/>
<dbReference type="STRING" id="1002526.SAMN05216578_103162"/>
<dbReference type="Proteomes" id="UP000242815">
    <property type="component" value="Unassembled WGS sequence"/>
</dbReference>
<evidence type="ECO:0000313" key="2">
    <source>
        <dbReference type="Proteomes" id="UP000242815"/>
    </source>
</evidence>
<organism evidence="1 2">
    <name type="scientific">Halopseudomonas formosensis</name>
    <dbReference type="NCBI Taxonomy" id="1002526"/>
    <lineage>
        <taxon>Bacteria</taxon>
        <taxon>Pseudomonadati</taxon>
        <taxon>Pseudomonadota</taxon>
        <taxon>Gammaproteobacteria</taxon>
        <taxon>Pseudomonadales</taxon>
        <taxon>Pseudomonadaceae</taxon>
        <taxon>Halopseudomonas</taxon>
    </lineage>
</organism>
<sequence length="371" mass="39782">MADPPAAPVRGVLLLRTGAACAEHERVVQHQLAQSLAQVLRLPFLGAASMLPNSTSCYLIPDATLIAPQPGIATELDLYGAVVSHPFVAGKAISHPLVDSNATAPQGWSSEFIARAAGAVLPGYSAFDRRDALRAGRLLLPAGPLRAKLVEGRAGRGQCVLHDERQLQAWLDELPDDLLREQGVVLEQNLTQVSTYSVGQLRVGPWCLSYFGQQRLTTANDGATVYGGSDLWLVRGGYSCLGDHFQSPLIRLAIAKTRCYEEAAEVSFKPFIASRRNCDVAIGLAPTGQQVMGVLEQSWRIGGASSAEIQALLAFAADPDLQHLCASSWELYGKNPVVPPQGRILYQGNDPEVGPITKGVSIRPWQPPVTP</sequence>
<accession>A0A1I6B5Q4</accession>
<dbReference type="RefSeq" id="WP_090538036.1">
    <property type="nucleotide sequence ID" value="NZ_FOYD01000003.1"/>
</dbReference>
<evidence type="ECO:0000313" key="1">
    <source>
        <dbReference type="EMBL" id="SFQ76253.1"/>
    </source>
</evidence>
<dbReference type="Pfam" id="PF11379">
    <property type="entry name" value="DUF3182"/>
    <property type="match status" value="1"/>
</dbReference>
<name>A0A1I6B5Q4_9GAMM</name>
<dbReference type="OrthoDB" id="8648979at2"/>
<reference evidence="1 2" key="1">
    <citation type="submission" date="2016-10" db="EMBL/GenBank/DDBJ databases">
        <authorList>
            <person name="de Groot N.N."/>
        </authorList>
    </citation>
    <scope>NUCLEOTIDE SEQUENCE [LARGE SCALE GENOMIC DNA]</scope>
    <source>
        <strain evidence="1 2">JCM 18415</strain>
    </source>
</reference>
<dbReference type="InterPro" id="IPR021519">
    <property type="entry name" value="DUF3182"/>
</dbReference>